<dbReference type="PRINTS" id="PR00344">
    <property type="entry name" value="BCTRLSENSOR"/>
</dbReference>
<dbReference type="PANTHER" id="PTHR43711">
    <property type="entry name" value="TWO-COMPONENT HISTIDINE KINASE"/>
    <property type="match status" value="1"/>
</dbReference>
<dbReference type="InterPro" id="IPR019734">
    <property type="entry name" value="TPR_rpt"/>
</dbReference>
<comment type="caution">
    <text evidence="10">The sequence shown here is derived from an EMBL/GenBank/DDBJ whole genome shotgun (WGS) entry which is preliminary data.</text>
</comment>
<sequence>MKKFELNDLFQLKGSQLLDMGKIKFKYFLAFAWVFFASGLFVDAYGSNKDPGSSANVVMKVQELSDRCWNNREKDPELAIDLATEGIQLARAHELKDELAQLYNYSGVINLHYLHKPQSSLVFFNNALNLALQTKDSVQIAYVYNNLGDAFYLTGNVALAGEYSKKSLGIFKRLDHKMGIAYGLINLGQVGRFNENYAASLDYFFRAIQIRSHIEDSLGFASAHLEVAQTYLAMNRKQDAMDYFLKSWKLHRELDNKRYMALSLQGIGDVFFQTGKNEAAMVYYQKALNINMERNYPTGIIQSQVGMARIFGKTGYPQKGEALLETAFQEAGKNKLSRELMEILQAKADFYSDTREYQKALESYQQYVSVYDSIYSEMQYQTMQEIKNRFKLSEDLNRINENLKKEHRVQFFAFVVIFLLLLVVAVFIVLFRIKRKLNARLQESNRAKDQIFSIVSHDLINPFNALFGASDLLELDLKEGNLEEAEKNRRVIHRTVTETFKLLNNILYWARSQQNKLVVSPVEFDLSQLIEEIQSLSENQAYSKKITIETHVSSPLLVRADKNLVRIVLNNFLSNAIKFTPEKGIIQIFTQIEEDYVKVSVKDNGVGIAKEKLPKLFQASEIDSTTGTNQEAGTGLGLMVCKEFIDRQGGEVGARSVKGYGSVFYFTLPTKENE</sequence>
<dbReference type="EC" id="2.7.13.3" evidence="2"/>
<keyword evidence="4" id="KW-0808">Transferase</keyword>
<name>A0A2U2B5U6_9BACT</name>
<evidence type="ECO:0000256" key="2">
    <source>
        <dbReference type="ARBA" id="ARBA00012438"/>
    </source>
</evidence>
<evidence type="ECO:0000256" key="6">
    <source>
        <dbReference type="ARBA" id="ARBA00023012"/>
    </source>
</evidence>
<dbReference type="AlphaFoldDB" id="A0A2U2B5U6"/>
<organism evidence="10 11">
    <name type="scientific">Marinilabilia rubra</name>
    <dbReference type="NCBI Taxonomy" id="2162893"/>
    <lineage>
        <taxon>Bacteria</taxon>
        <taxon>Pseudomonadati</taxon>
        <taxon>Bacteroidota</taxon>
        <taxon>Bacteroidia</taxon>
        <taxon>Marinilabiliales</taxon>
        <taxon>Marinilabiliaceae</taxon>
        <taxon>Marinilabilia</taxon>
    </lineage>
</organism>
<accession>A0A2U2B5U6</accession>
<evidence type="ECO:0000313" key="10">
    <source>
        <dbReference type="EMBL" id="PWD98449.1"/>
    </source>
</evidence>
<dbReference type="CDD" id="cd00082">
    <property type="entry name" value="HisKA"/>
    <property type="match status" value="1"/>
</dbReference>
<keyword evidence="3" id="KW-0597">Phosphoprotein</keyword>
<evidence type="ECO:0000256" key="4">
    <source>
        <dbReference type="ARBA" id="ARBA00022679"/>
    </source>
</evidence>
<dbReference type="SUPFAM" id="SSF47384">
    <property type="entry name" value="Homodimeric domain of signal transducing histidine kinase"/>
    <property type="match status" value="1"/>
</dbReference>
<comment type="catalytic activity">
    <reaction evidence="1">
        <text>ATP + protein L-histidine = ADP + protein N-phospho-L-histidine.</text>
        <dbReference type="EC" id="2.7.13.3"/>
    </reaction>
</comment>
<dbReference type="RefSeq" id="WP_109265361.1">
    <property type="nucleotide sequence ID" value="NZ_QEWP01000014.1"/>
</dbReference>
<dbReference type="InterPro" id="IPR003594">
    <property type="entry name" value="HATPase_dom"/>
</dbReference>
<dbReference type="InterPro" id="IPR036890">
    <property type="entry name" value="HATPase_C_sf"/>
</dbReference>
<dbReference type="InterPro" id="IPR011990">
    <property type="entry name" value="TPR-like_helical_dom_sf"/>
</dbReference>
<evidence type="ECO:0000259" key="9">
    <source>
        <dbReference type="PROSITE" id="PS50109"/>
    </source>
</evidence>
<dbReference type="InterPro" id="IPR036097">
    <property type="entry name" value="HisK_dim/P_sf"/>
</dbReference>
<dbReference type="SMART" id="SM00387">
    <property type="entry name" value="HATPase_c"/>
    <property type="match status" value="1"/>
</dbReference>
<dbReference type="PANTHER" id="PTHR43711:SF31">
    <property type="entry name" value="HISTIDINE KINASE"/>
    <property type="match status" value="1"/>
</dbReference>
<evidence type="ECO:0000256" key="5">
    <source>
        <dbReference type="ARBA" id="ARBA00022777"/>
    </source>
</evidence>
<dbReference type="SUPFAM" id="SSF48452">
    <property type="entry name" value="TPR-like"/>
    <property type="match status" value="2"/>
</dbReference>
<dbReference type="SMART" id="SM00028">
    <property type="entry name" value="TPR"/>
    <property type="match status" value="5"/>
</dbReference>
<keyword evidence="8" id="KW-0812">Transmembrane</keyword>
<evidence type="ECO:0000313" key="11">
    <source>
        <dbReference type="Proteomes" id="UP000244956"/>
    </source>
</evidence>
<keyword evidence="5" id="KW-0418">Kinase</keyword>
<protein>
    <recommendedName>
        <fullName evidence="2">histidine kinase</fullName>
        <ecNumber evidence="2">2.7.13.3</ecNumber>
    </recommendedName>
</protein>
<dbReference type="GO" id="GO:0000155">
    <property type="term" value="F:phosphorelay sensor kinase activity"/>
    <property type="evidence" value="ECO:0007669"/>
    <property type="project" value="InterPro"/>
</dbReference>
<evidence type="ECO:0000256" key="8">
    <source>
        <dbReference type="SAM" id="Phobius"/>
    </source>
</evidence>
<keyword evidence="6" id="KW-0902">Two-component regulatory system</keyword>
<keyword evidence="7" id="KW-0802">TPR repeat</keyword>
<dbReference type="InterPro" id="IPR050736">
    <property type="entry name" value="Sensor_HK_Regulatory"/>
</dbReference>
<gene>
    <name evidence="10" type="ORF">DDZ16_15325</name>
</gene>
<dbReference type="SMART" id="SM00388">
    <property type="entry name" value="HisKA"/>
    <property type="match status" value="1"/>
</dbReference>
<dbReference type="Gene3D" id="3.30.565.10">
    <property type="entry name" value="Histidine kinase-like ATPase, C-terminal domain"/>
    <property type="match status" value="1"/>
</dbReference>
<dbReference type="PROSITE" id="PS50005">
    <property type="entry name" value="TPR"/>
    <property type="match status" value="1"/>
</dbReference>
<dbReference type="FunFam" id="3.30.565.10:FF:000006">
    <property type="entry name" value="Sensor histidine kinase WalK"/>
    <property type="match status" value="1"/>
</dbReference>
<dbReference type="EMBL" id="QEWP01000014">
    <property type="protein sequence ID" value="PWD98449.1"/>
    <property type="molecule type" value="Genomic_DNA"/>
</dbReference>
<keyword evidence="8" id="KW-0472">Membrane</keyword>
<evidence type="ECO:0000256" key="3">
    <source>
        <dbReference type="ARBA" id="ARBA00022553"/>
    </source>
</evidence>
<dbReference type="InterPro" id="IPR004358">
    <property type="entry name" value="Sig_transdc_His_kin-like_C"/>
</dbReference>
<dbReference type="Gene3D" id="1.25.40.10">
    <property type="entry name" value="Tetratricopeptide repeat domain"/>
    <property type="match status" value="1"/>
</dbReference>
<reference evidence="10 11" key="1">
    <citation type="submission" date="2018-05" db="EMBL/GenBank/DDBJ databases">
        <title>Marinilabilia rubrum sp. nov., isolated from saltern sediment.</title>
        <authorList>
            <person name="Zhang R."/>
        </authorList>
    </citation>
    <scope>NUCLEOTIDE SEQUENCE [LARGE SCALE GENOMIC DNA]</scope>
    <source>
        <strain evidence="10 11">WTE16</strain>
    </source>
</reference>
<dbReference type="OrthoDB" id="9810447at2"/>
<evidence type="ECO:0000256" key="7">
    <source>
        <dbReference type="PROSITE-ProRule" id="PRU00339"/>
    </source>
</evidence>
<feature type="transmembrane region" description="Helical" evidence="8">
    <location>
        <begin position="411"/>
        <end position="431"/>
    </location>
</feature>
<dbReference type="InterPro" id="IPR003661">
    <property type="entry name" value="HisK_dim/P_dom"/>
</dbReference>
<dbReference type="Pfam" id="PF02518">
    <property type="entry name" value="HATPase_c"/>
    <property type="match status" value="1"/>
</dbReference>
<feature type="repeat" description="TPR" evidence="7">
    <location>
        <begin position="261"/>
        <end position="294"/>
    </location>
</feature>
<dbReference type="Proteomes" id="UP000244956">
    <property type="component" value="Unassembled WGS sequence"/>
</dbReference>
<evidence type="ECO:0000256" key="1">
    <source>
        <dbReference type="ARBA" id="ARBA00000085"/>
    </source>
</evidence>
<dbReference type="Gene3D" id="1.10.287.130">
    <property type="match status" value="1"/>
</dbReference>
<dbReference type="PROSITE" id="PS50109">
    <property type="entry name" value="HIS_KIN"/>
    <property type="match status" value="1"/>
</dbReference>
<proteinExistence type="predicted"/>
<keyword evidence="8" id="KW-1133">Transmembrane helix</keyword>
<dbReference type="Pfam" id="PF00512">
    <property type="entry name" value="HisKA"/>
    <property type="match status" value="1"/>
</dbReference>
<dbReference type="Pfam" id="PF13181">
    <property type="entry name" value="TPR_8"/>
    <property type="match status" value="1"/>
</dbReference>
<dbReference type="InterPro" id="IPR005467">
    <property type="entry name" value="His_kinase_dom"/>
</dbReference>
<keyword evidence="11" id="KW-1185">Reference proteome</keyword>
<feature type="domain" description="Histidine kinase" evidence="9">
    <location>
        <begin position="454"/>
        <end position="672"/>
    </location>
</feature>
<dbReference type="SUPFAM" id="SSF55874">
    <property type="entry name" value="ATPase domain of HSP90 chaperone/DNA topoisomerase II/histidine kinase"/>
    <property type="match status" value="1"/>
</dbReference>